<sequence>MTAIIKLWELFLDILMPRICLGCRSKRPEGKMPICNACTAGIRVNKVYGELSPRLVLGAAASYDDQLVREIIHSLKYKRLSGAAKSLADLIIKHIEFSALRNIIKPARSIIVPIPLHPGRLRKRGYNQSELIAVEIGKYLGVPVRTDILMRVKRSAPQIKMKNRAARETNIRNAFALNPGFTNKLISLNGEAAKEIILIDDVFTSGATINEAARTLKGLSPEKIIALVAAKA</sequence>
<dbReference type="Gene3D" id="3.40.50.2020">
    <property type="match status" value="1"/>
</dbReference>
<dbReference type="InterPro" id="IPR051910">
    <property type="entry name" value="ComF/GntX_DNA_util-trans"/>
</dbReference>
<dbReference type="SUPFAM" id="SSF53271">
    <property type="entry name" value="PRTase-like"/>
    <property type="match status" value="1"/>
</dbReference>
<proteinExistence type="inferred from homology"/>
<organism evidence="3 4">
    <name type="scientific">Candidatus Colwellbacteria bacterium RIFCSPLOWO2_01_FULL_48_10</name>
    <dbReference type="NCBI Taxonomy" id="1797690"/>
    <lineage>
        <taxon>Bacteria</taxon>
        <taxon>Candidatus Colwelliibacteriota</taxon>
    </lineage>
</organism>
<evidence type="ECO:0000313" key="3">
    <source>
        <dbReference type="EMBL" id="OGY59876.1"/>
    </source>
</evidence>
<dbReference type="PANTHER" id="PTHR47505">
    <property type="entry name" value="DNA UTILIZATION PROTEIN YHGH"/>
    <property type="match status" value="1"/>
</dbReference>
<name>A0A1G1Z736_9BACT</name>
<accession>A0A1G1Z736</accession>
<dbReference type="AlphaFoldDB" id="A0A1G1Z736"/>
<evidence type="ECO:0000313" key="4">
    <source>
        <dbReference type="Proteomes" id="UP000178744"/>
    </source>
</evidence>
<feature type="domain" description="Phosphoribosyltransferase" evidence="2">
    <location>
        <begin position="132"/>
        <end position="229"/>
    </location>
</feature>
<evidence type="ECO:0000256" key="1">
    <source>
        <dbReference type="ARBA" id="ARBA00008007"/>
    </source>
</evidence>
<dbReference type="CDD" id="cd06223">
    <property type="entry name" value="PRTases_typeI"/>
    <property type="match status" value="1"/>
</dbReference>
<dbReference type="EMBL" id="MHIY01000013">
    <property type="protein sequence ID" value="OGY59876.1"/>
    <property type="molecule type" value="Genomic_DNA"/>
</dbReference>
<dbReference type="STRING" id="1797690.A3B23_00020"/>
<dbReference type="InterPro" id="IPR000836">
    <property type="entry name" value="PRTase_dom"/>
</dbReference>
<dbReference type="Proteomes" id="UP000178744">
    <property type="component" value="Unassembled WGS sequence"/>
</dbReference>
<protein>
    <recommendedName>
        <fullName evidence="2">Phosphoribosyltransferase domain-containing protein</fullName>
    </recommendedName>
</protein>
<dbReference type="PANTHER" id="PTHR47505:SF1">
    <property type="entry name" value="DNA UTILIZATION PROTEIN YHGH"/>
    <property type="match status" value="1"/>
</dbReference>
<reference evidence="3 4" key="1">
    <citation type="journal article" date="2016" name="Nat. Commun.">
        <title>Thousands of microbial genomes shed light on interconnected biogeochemical processes in an aquifer system.</title>
        <authorList>
            <person name="Anantharaman K."/>
            <person name="Brown C.T."/>
            <person name="Hug L.A."/>
            <person name="Sharon I."/>
            <person name="Castelle C.J."/>
            <person name="Probst A.J."/>
            <person name="Thomas B.C."/>
            <person name="Singh A."/>
            <person name="Wilkins M.J."/>
            <person name="Karaoz U."/>
            <person name="Brodie E.L."/>
            <person name="Williams K.H."/>
            <person name="Hubbard S.S."/>
            <person name="Banfield J.F."/>
        </authorList>
    </citation>
    <scope>NUCLEOTIDE SEQUENCE [LARGE SCALE GENOMIC DNA]</scope>
</reference>
<evidence type="ECO:0000259" key="2">
    <source>
        <dbReference type="Pfam" id="PF00156"/>
    </source>
</evidence>
<dbReference type="InterPro" id="IPR029057">
    <property type="entry name" value="PRTase-like"/>
</dbReference>
<comment type="caution">
    <text evidence="3">The sequence shown here is derived from an EMBL/GenBank/DDBJ whole genome shotgun (WGS) entry which is preliminary data.</text>
</comment>
<gene>
    <name evidence="3" type="ORF">A3B23_00020</name>
</gene>
<comment type="similarity">
    <text evidence="1">Belongs to the ComF/GntX family.</text>
</comment>
<dbReference type="Pfam" id="PF00156">
    <property type="entry name" value="Pribosyltran"/>
    <property type="match status" value="1"/>
</dbReference>